<accession>A0A1I1KWC4</accession>
<dbReference type="AlphaFoldDB" id="A0A1I1KWC4"/>
<keyword evidence="1" id="KW-0472">Membrane</keyword>
<name>A0A1I1KWC4_9BACT</name>
<keyword evidence="1" id="KW-0812">Transmembrane</keyword>
<organism evidence="2 3">
    <name type="scientific">Spirosoma endophyticum</name>
    <dbReference type="NCBI Taxonomy" id="662367"/>
    <lineage>
        <taxon>Bacteria</taxon>
        <taxon>Pseudomonadati</taxon>
        <taxon>Bacteroidota</taxon>
        <taxon>Cytophagia</taxon>
        <taxon>Cytophagales</taxon>
        <taxon>Cytophagaceae</taxon>
        <taxon>Spirosoma</taxon>
    </lineage>
</organism>
<evidence type="ECO:0008006" key="4">
    <source>
        <dbReference type="Google" id="ProtNLM"/>
    </source>
</evidence>
<dbReference type="EMBL" id="FOLQ01000002">
    <property type="protein sequence ID" value="SFC65079.1"/>
    <property type="molecule type" value="Genomic_DNA"/>
</dbReference>
<dbReference type="OrthoDB" id="887293at2"/>
<feature type="transmembrane region" description="Helical" evidence="1">
    <location>
        <begin position="27"/>
        <end position="44"/>
    </location>
</feature>
<sequence length="85" mass="9508">MFSSKDYSKMTLDELVSEEKRMKSQKTLIALIVGLIVGIAVWSATHKWGAFFTFGLLILPLVIGSTYSKTLKAIEAEISRRDVID</sequence>
<keyword evidence="3" id="KW-1185">Reference proteome</keyword>
<evidence type="ECO:0000313" key="3">
    <source>
        <dbReference type="Proteomes" id="UP000198598"/>
    </source>
</evidence>
<keyword evidence="1" id="KW-1133">Transmembrane helix</keyword>
<proteinExistence type="predicted"/>
<feature type="transmembrane region" description="Helical" evidence="1">
    <location>
        <begin position="50"/>
        <end position="71"/>
    </location>
</feature>
<evidence type="ECO:0000256" key="1">
    <source>
        <dbReference type="SAM" id="Phobius"/>
    </source>
</evidence>
<evidence type="ECO:0000313" key="2">
    <source>
        <dbReference type="EMBL" id="SFC65079.1"/>
    </source>
</evidence>
<gene>
    <name evidence="2" type="ORF">SAMN05216167_10267</name>
</gene>
<protein>
    <recommendedName>
        <fullName evidence="4">FUSC family protein</fullName>
    </recommendedName>
</protein>
<dbReference type="Proteomes" id="UP000198598">
    <property type="component" value="Unassembled WGS sequence"/>
</dbReference>
<reference evidence="2 3" key="1">
    <citation type="submission" date="2016-10" db="EMBL/GenBank/DDBJ databases">
        <authorList>
            <person name="de Groot N.N."/>
        </authorList>
    </citation>
    <scope>NUCLEOTIDE SEQUENCE [LARGE SCALE GENOMIC DNA]</scope>
    <source>
        <strain evidence="2 3">DSM 26130</strain>
    </source>
</reference>